<dbReference type="KEGG" id="sen:SACE_6111"/>
<dbReference type="AlphaFoldDB" id="A4FMK9"/>
<keyword evidence="2" id="KW-1185">Reference proteome</keyword>
<evidence type="ECO:0000313" key="2">
    <source>
        <dbReference type="Proteomes" id="UP000006728"/>
    </source>
</evidence>
<dbReference type="eggNOG" id="ENOG5033Z7H">
    <property type="taxonomic scope" value="Bacteria"/>
</dbReference>
<dbReference type="HOGENOM" id="CLU_1516847_0_0_11"/>
<reference evidence="1 2" key="1">
    <citation type="journal article" date="2007" name="Nat. Biotechnol.">
        <title>Complete genome sequence of the erythromycin-producing bacterium Saccharopolyspora erythraea NRRL23338.</title>
        <authorList>
            <person name="Oliynyk M."/>
            <person name="Samborskyy M."/>
            <person name="Lester J.B."/>
            <person name="Mironenko T."/>
            <person name="Scott N."/>
            <person name="Dickens S."/>
            <person name="Haydock S.F."/>
            <person name="Leadlay P.F."/>
        </authorList>
    </citation>
    <scope>NUCLEOTIDE SEQUENCE [LARGE SCALE GENOMIC DNA]</scope>
    <source>
        <strain evidence="2">ATCC 11635 / DSM 40517 / JCM 4748 / NBRC 13426 / NCIMB 8594 / NRRL 2338</strain>
    </source>
</reference>
<accession>A4FMK9</accession>
<dbReference type="OrthoDB" id="3697261at2"/>
<dbReference type="Proteomes" id="UP000006728">
    <property type="component" value="Chromosome"/>
</dbReference>
<name>A4FMK9_SACEN</name>
<sequence>MRRALFGAVAASLLAVGVVAGSATAQASASGVRDVDWHNLEFTVPPVGSCPWQSVRFTDGAGEAGDRVYRYQPGKDVVFADVTGEGVEDALILMQCGPRYSEYSTALIAMTTSADGAAVLALGTVSNPGVWTQQPSDFTVWYGDIAVAVTDFETEQVWTEYYRWASSAKAFVRVDGA</sequence>
<evidence type="ECO:0000313" key="1">
    <source>
        <dbReference type="EMBL" id="CAM05284.1"/>
    </source>
</evidence>
<protein>
    <submittedName>
        <fullName evidence="1">Uncharacterized protein</fullName>
    </submittedName>
</protein>
<organism evidence="1 2">
    <name type="scientific">Saccharopolyspora erythraea (strain ATCC 11635 / DSM 40517 / JCM 4748 / NBRC 13426 / NCIMB 8594 / NRRL 2338)</name>
    <dbReference type="NCBI Taxonomy" id="405948"/>
    <lineage>
        <taxon>Bacteria</taxon>
        <taxon>Bacillati</taxon>
        <taxon>Actinomycetota</taxon>
        <taxon>Actinomycetes</taxon>
        <taxon>Pseudonocardiales</taxon>
        <taxon>Pseudonocardiaceae</taxon>
        <taxon>Saccharopolyspora</taxon>
    </lineage>
</organism>
<dbReference type="STRING" id="405948.SACE_6111"/>
<gene>
    <name evidence="1" type="ordered locus">SACE_6111</name>
</gene>
<dbReference type="RefSeq" id="WP_011874950.1">
    <property type="nucleotide sequence ID" value="NC_009142.1"/>
</dbReference>
<proteinExistence type="predicted"/>
<dbReference type="EMBL" id="AM420293">
    <property type="protein sequence ID" value="CAM05284.1"/>
    <property type="molecule type" value="Genomic_DNA"/>
</dbReference>